<dbReference type="InterPro" id="IPR011006">
    <property type="entry name" value="CheY-like_superfamily"/>
</dbReference>
<dbReference type="SMART" id="SM00448">
    <property type="entry name" value="REC"/>
    <property type="match status" value="1"/>
</dbReference>
<dbReference type="Gene3D" id="3.40.50.2300">
    <property type="match status" value="1"/>
</dbReference>
<feature type="modified residue" description="4-aspartylphosphate" evidence="1">
    <location>
        <position position="61"/>
    </location>
</feature>
<feature type="domain" description="Response regulatory" evidence="2">
    <location>
        <begin position="10"/>
        <end position="121"/>
    </location>
</feature>
<keyword evidence="1" id="KW-0597">Phosphoprotein</keyword>
<dbReference type="RefSeq" id="WP_183997170.1">
    <property type="nucleotide sequence ID" value="NZ_BMHW01000011.1"/>
</dbReference>
<dbReference type="EMBL" id="JACHEG010000010">
    <property type="protein sequence ID" value="MBB6165714.1"/>
    <property type="molecule type" value="Genomic_DNA"/>
</dbReference>
<sequence length="121" mass="13207">MPEHRIAGRRILVVEDEYMLADQLRNELEQEGAVVVGPAGRLETAFELLESDAQIDSAILDVNLGGDNVFPLAEALAARNVPFVFATGYEASTIPSKFSKIPICDKPVEMHRLKRALGDAS</sequence>
<reference evidence="3 4" key="1">
    <citation type="submission" date="2020-08" db="EMBL/GenBank/DDBJ databases">
        <title>Genomic Encyclopedia of Type Strains, Phase IV (KMG-IV): sequencing the most valuable type-strain genomes for metagenomic binning, comparative biology and taxonomic classification.</title>
        <authorList>
            <person name="Goeker M."/>
        </authorList>
    </citation>
    <scope>NUCLEOTIDE SEQUENCE [LARGE SCALE GENOMIC DNA]</scope>
    <source>
        <strain evidence="3 4">DSM 100734</strain>
    </source>
</reference>
<evidence type="ECO:0000256" key="1">
    <source>
        <dbReference type="PROSITE-ProRule" id="PRU00169"/>
    </source>
</evidence>
<gene>
    <name evidence="3" type="ORF">HNQ72_005562</name>
</gene>
<evidence type="ECO:0000259" key="2">
    <source>
        <dbReference type="PROSITE" id="PS50110"/>
    </source>
</evidence>
<dbReference type="SUPFAM" id="SSF52172">
    <property type="entry name" value="CheY-like"/>
    <property type="match status" value="1"/>
</dbReference>
<keyword evidence="4" id="KW-1185">Reference proteome</keyword>
<accession>A0A7X0D2P1</accession>
<evidence type="ECO:0000313" key="4">
    <source>
        <dbReference type="Proteomes" id="UP000547879"/>
    </source>
</evidence>
<dbReference type="AlphaFoldDB" id="A0A7X0D2P1"/>
<proteinExistence type="predicted"/>
<evidence type="ECO:0000313" key="3">
    <source>
        <dbReference type="EMBL" id="MBB6165714.1"/>
    </source>
</evidence>
<dbReference type="Pfam" id="PF00072">
    <property type="entry name" value="Response_reg"/>
    <property type="match status" value="1"/>
</dbReference>
<name>A0A7X0D2P1_9HYPH</name>
<dbReference type="Proteomes" id="UP000547879">
    <property type="component" value="Unassembled WGS sequence"/>
</dbReference>
<dbReference type="GO" id="GO:0000160">
    <property type="term" value="P:phosphorelay signal transduction system"/>
    <property type="evidence" value="ECO:0007669"/>
    <property type="project" value="InterPro"/>
</dbReference>
<dbReference type="InterPro" id="IPR001789">
    <property type="entry name" value="Sig_transdc_resp-reg_receiver"/>
</dbReference>
<organism evidence="3 4">
    <name type="scientific">Rhizobium wenxiniae</name>
    <dbReference type="NCBI Taxonomy" id="1737357"/>
    <lineage>
        <taxon>Bacteria</taxon>
        <taxon>Pseudomonadati</taxon>
        <taxon>Pseudomonadota</taxon>
        <taxon>Alphaproteobacteria</taxon>
        <taxon>Hyphomicrobiales</taxon>
        <taxon>Rhizobiaceae</taxon>
        <taxon>Rhizobium/Agrobacterium group</taxon>
        <taxon>Rhizobium</taxon>
    </lineage>
</organism>
<dbReference type="PROSITE" id="PS50110">
    <property type="entry name" value="RESPONSE_REGULATORY"/>
    <property type="match status" value="1"/>
</dbReference>
<comment type="caution">
    <text evidence="3">The sequence shown here is derived from an EMBL/GenBank/DDBJ whole genome shotgun (WGS) entry which is preliminary data.</text>
</comment>
<protein>
    <submittedName>
        <fullName evidence="3">Two-component SAPR family response regulator</fullName>
    </submittedName>
</protein>